<evidence type="ECO:0000256" key="1">
    <source>
        <dbReference type="SAM" id="MobiDB-lite"/>
    </source>
</evidence>
<protein>
    <recommendedName>
        <fullName evidence="2">DUF5681 domain-containing protein</fullName>
    </recommendedName>
</protein>
<evidence type="ECO:0000259" key="2">
    <source>
        <dbReference type="Pfam" id="PF18932"/>
    </source>
</evidence>
<feature type="domain" description="DUF5681" evidence="2">
    <location>
        <begin position="7"/>
        <end position="85"/>
    </location>
</feature>
<dbReference type="Proteomes" id="UP000190675">
    <property type="component" value="Chromosome I"/>
</dbReference>
<feature type="region of interest" description="Disordered" evidence="1">
    <location>
        <begin position="1"/>
        <end position="25"/>
    </location>
</feature>
<accession>A0A1M5JKK4</accession>
<dbReference type="RefSeq" id="WP_154073159.1">
    <property type="nucleotide sequence ID" value="NZ_LT670818.1"/>
</dbReference>
<reference evidence="3 4" key="1">
    <citation type="submission" date="2016-11" db="EMBL/GenBank/DDBJ databases">
        <authorList>
            <person name="Jaros S."/>
            <person name="Januszkiewicz K."/>
            <person name="Wedrychowicz H."/>
        </authorList>
    </citation>
    <scope>NUCLEOTIDE SEQUENCE [LARGE SCALE GENOMIC DNA]</scope>
    <source>
        <strain evidence="3 4">GAS242</strain>
    </source>
</reference>
<evidence type="ECO:0000313" key="3">
    <source>
        <dbReference type="EMBL" id="SHG41097.1"/>
    </source>
</evidence>
<evidence type="ECO:0000313" key="4">
    <source>
        <dbReference type="Proteomes" id="UP000190675"/>
    </source>
</evidence>
<sequence>MPRNNLGQFKPGTCGNPRGRPRKLPRKIHPDLLRADFFEISETLVPIIENGRRKLIPASLAIDKQLVLKAASGNLRAILEWSKMRHRHALEHVKRQLDCMEQLLKSEDILRKFPEDVTDEYKALTRNLRAAIDADYLP</sequence>
<dbReference type="AlphaFoldDB" id="A0A1M5JKK4"/>
<proteinExistence type="predicted"/>
<gene>
    <name evidence="3" type="ORF">SAMN05444169_2306</name>
</gene>
<dbReference type="EMBL" id="LT670818">
    <property type="protein sequence ID" value="SHG41097.1"/>
    <property type="molecule type" value="Genomic_DNA"/>
</dbReference>
<organism evidence="3 4">
    <name type="scientific">Bradyrhizobium erythrophlei</name>
    <dbReference type="NCBI Taxonomy" id="1437360"/>
    <lineage>
        <taxon>Bacteria</taxon>
        <taxon>Pseudomonadati</taxon>
        <taxon>Pseudomonadota</taxon>
        <taxon>Alphaproteobacteria</taxon>
        <taxon>Hyphomicrobiales</taxon>
        <taxon>Nitrobacteraceae</taxon>
        <taxon>Bradyrhizobium</taxon>
    </lineage>
</organism>
<dbReference type="Pfam" id="PF18932">
    <property type="entry name" value="DUF5681"/>
    <property type="match status" value="1"/>
</dbReference>
<dbReference type="InterPro" id="IPR043736">
    <property type="entry name" value="DUF5681"/>
</dbReference>
<name>A0A1M5JKK4_9BRAD</name>
<dbReference type="OrthoDB" id="2086138at2"/>